<reference evidence="2" key="1">
    <citation type="submission" date="2022-12" db="EMBL/GenBank/DDBJ databases">
        <authorList>
            <person name="Petersen C."/>
        </authorList>
    </citation>
    <scope>NUCLEOTIDE SEQUENCE</scope>
    <source>
        <strain evidence="2">IBT 16125</strain>
    </source>
</reference>
<dbReference type="RefSeq" id="XP_056760799.1">
    <property type="nucleotide sequence ID" value="XM_056916045.1"/>
</dbReference>
<dbReference type="AlphaFoldDB" id="A0AAD6BVZ3"/>
<keyword evidence="3" id="KW-1185">Reference proteome</keyword>
<evidence type="ECO:0000256" key="1">
    <source>
        <dbReference type="SAM" id="SignalP"/>
    </source>
</evidence>
<proteinExistence type="predicted"/>
<feature type="signal peptide" evidence="1">
    <location>
        <begin position="1"/>
        <end position="19"/>
    </location>
</feature>
<evidence type="ECO:0000313" key="3">
    <source>
        <dbReference type="Proteomes" id="UP001213681"/>
    </source>
</evidence>
<dbReference type="Proteomes" id="UP001213681">
    <property type="component" value="Unassembled WGS sequence"/>
</dbReference>
<reference evidence="2" key="2">
    <citation type="journal article" date="2023" name="IMA Fungus">
        <title>Comparative genomic study of the Penicillium genus elucidates a diverse pangenome and 15 lateral gene transfer events.</title>
        <authorList>
            <person name="Petersen C."/>
            <person name="Sorensen T."/>
            <person name="Nielsen M.R."/>
            <person name="Sondergaard T.E."/>
            <person name="Sorensen J.L."/>
            <person name="Fitzpatrick D.A."/>
            <person name="Frisvad J.C."/>
            <person name="Nielsen K.L."/>
        </authorList>
    </citation>
    <scope>NUCLEOTIDE SEQUENCE</scope>
    <source>
        <strain evidence="2">IBT 16125</strain>
    </source>
</reference>
<keyword evidence="1" id="KW-0732">Signal</keyword>
<comment type="caution">
    <text evidence="2">The sequence shown here is derived from an EMBL/GenBank/DDBJ whole genome shotgun (WGS) entry which is preliminary data.</text>
</comment>
<dbReference type="GeneID" id="81606288"/>
<evidence type="ECO:0000313" key="2">
    <source>
        <dbReference type="EMBL" id="KAJ5433508.1"/>
    </source>
</evidence>
<dbReference type="EMBL" id="JAPVEA010000009">
    <property type="protein sequence ID" value="KAJ5433508.1"/>
    <property type="molecule type" value="Genomic_DNA"/>
</dbReference>
<name>A0AAD6BVZ3_9EURO</name>
<sequence>MKLLSPCRCILRVLSSVLGYGTTSKQSSVTTGCRRCADMRFPRNSNSALQCGYWIKRMSGQVIRAAIPCTLHQSQNRLANKSRLDAILPELLPSELETSPSESALAWVLDKV</sequence>
<protein>
    <submittedName>
        <fullName evidence="2">Uncharacterized protein</fullName>
    </submittedName>
</protein>
<feature type="chain" id="PRO_5042171893" evidence="1">
    <location>
        <begin position="20"/>
        <end position="112"/>
    </location>
</feature>
<organism evidence="2 3">
    <name type="scientific">Penicillium daleae</name>
    <dbReference type="NCBI Taxonomy" id="63821"/>
    <lineage>
        <taxon>Eukaryota</taxon>
        <taxon>Fungi</taxon>
        <taxon>Dikarya</taxon>
        <taxon>Ascomycota</taxon>
        <taxon>Pezizomycotina</taxon>
        <taxon>Eurotiomycetes</taxon>
        <taxon>Eurotiomycetidae</taxon>
        <taxon>Eurotiales</taxon>
        <taxon>Aspergillaceae</taxon>
        <taxon>Penicillium</taxon>
    </lineage>
</organism>
<accession>A0AAD6BVZ3</accession>
<gene>
    <name evidence="2" type="ORF">N7458_012664</name>
</gene>